<protein>
    <recommendedName>
        <fullName evidence="2 6">Imidazoleglycerol-phosphate dehydratase</fullName>
        <shortName evidence="6">IGPD</shortName>
        <ecNumber evidence="6 7">4.2.1.19</ecNumber>
    </recommendedName>
</protein>
<dbReference type="NCBIfam" id="NF002111">
    <property type="entry name" value="PRK00951.2-1"/>
    <property type="match status" value="1"/>
</dbReference>
<dbReference type="PANTHER" id="PTHR23133">
    <property type="entry name" value="IMIDAZOLEGLYCEROL-PHOSPHATE DEHYDRATASE HIS7"/>
    <property type="match status" value="1"/>
</dbReference>
<comment type="similarity">
    <text evidence="6 7">Belongs to the imidazoleglycerol-phosphate dehydratase family.</text>
</comment>
<comment type="catalytic activity">
    <reaction evidence="6 7">
        <text>D-erythro-1-(imidazol-4-yl)glycerol 3-phosphate = 3-(imidazol-4-yl)-2-oxopropyl phosphate + H2O</text>
        <dbReference type="Rhea" id="RHEA:11040"/>
        <dbReference type="ChEBI" id="CHEBI:15377"/>
        <dbReference type="ChEBI" id="CHEBI:57766"/>
        <dbReference type="ChEBI" id="CHEBI:58278"/>
        <dbReference type="EC" id="4.2.1.19"/>
    </reaction>
</comment>
<reference evidence="8" key="1">
    <citation type="submission" date="2020-08" db="EMBL/GenBank/DDBJ databases">
        <title>Genome public.</title>
        <authorList>
            <person name="Liu C."/>
            <person name="Sun Q."/>
        </authorList>
    </citation>
    <scope>NUCLEOTIDE SEQUENCE</scope>
    <source>
        <strain evidence="8">H8</strain>
    </source>
</reference>
<dbReference type="InterPro" id="IPR020568">
    <property type="entry name" value="Ribosomal_Su5_D2-typ_SF"/>
</dbReference>
<accession>A0A926DR14</accession>
<keyword evidence="3 6" id="KW-0028">Amino-acid biosynthesis</keyword>
<dbReference type="InterPro" id="IPR000807">
    <property type="entry name" value="ImidazoleglycerolP_deHydtase"/>
</dbReference>
<comment type="subcellular location">
    <subcellularLocation>
        <location evidence="6 7">Cytoplasm</location>
    </subcellularLocation>
</comment>
<dbReference type="AlphaFoldDB" id="A0A926DR14"/>
<keyword evidence="4 6" id="KW-0368">Histidine biosynthesis</keyword>
<dbReference type="GO" id="GO:0004424">
    <property type="term" value="F:imidazoleglycerol-phosphate dehydratase activity"/>
    <property type="evidence" value="ECO:0007669"/>
    <property type="project" value="UniProtKB-UniRule"/>
</dbReference>
<dbReference type="GO" id="GO:0005737">
    <property type="term" value="C:cytoplasm"/>
    <property type="evidence" value="ECO:0007669"/>
    <property type="project" value="UniProtKB-SubCell"/>
</dbReference>
<dbReference type="PROSITE" id="PS00954">
    <property type="entry name" value="IGP_DEHYDRATASE_1"/>
    <property type="match status" value="1"/>
</dbReference>
<proteinExistence type="inferred from homology"/>
<dbReference type="RefSeq" id="WP_177679807.1">
    <property type="nucleotide sequence ID" value="NZ_JACRSU010000005.1"/>
</dbReference>
<comment type="caution">
    <text evidence="8">The sequence shown here is derived from an EMBL/GenBank/DDBJ whole genome shotgun (WGS) entry which is preliminary data.</text>
</comment>
<keyword evidence="6" id="KW-0963">Cytoplasm</keyword>
<dbReference type="SUPFAM" id="SSF54211">
    <property type="entry name" value="Ribosomal protein S5 domain 2-like"/>
    <property type="match status" value="2"/>
</dbReference>
<dbReference type="EC" id="4.2.1.19" evidence="6 7"/>
<evidence type="ECO:0000256" key="7">
    <source>
        <dbReference type="RuleBase" id="RU000599"/>
    </source>
</evidence>
<dbReference type="InterPro" id="IPR038494">
    <property type="entry name" value="IGPD_sf"/>
</dbReference>
<dbReference type="Gene3D" id="3.30.230.40">
    <property type="entry name" value="Imidazole glycerol phosphate dehydratase, domain 1"/>
    <property type="match status" value="2"/>
</dbReference>
<dbReference type="FunFam" id="3.30.230.40:FF:000001">
    <property type="entry name" value="Imidazoleglycerol-phosphate dehydratase HisB"/>
    <property type="match status" value="1"/>
</dbReference>
<evidence type="ECO:0000256" key="1">
    <source>
        <dbReference type="ARBA" id="ARBA00005047"/>
    </source>
</evidence>
<dbReference type="InterPro" id="IPR020565">
    <property type="entry name" value="ImidazoleglycerP_deHydtase_CS"/>
</dbReference>
<evidence type="ECO:0000256" key="2">
    <source>
        <dbReference type="ARBA" id="ARBA00016664"/>
    </source>
</evidence>
<name>A0A926DR14_9FIRM</name>
<dbReference type="PROSITE" id="PS00955">
    <property type="entry name" value="IGP_DEHYDRATASE_2"/>
    <property type="match status" value="1"/>
</dbReference>
<dbReference type="NCBIfam" id="NF002114">
    <property type="entry name" value="PRK00951.2-4"/>
    <property type="match status" value="1"/>
</dbReference>
<evidence type="ECO:0000256" key="4">
    <source>
        <dbReference type="ARBA" id="ARBA00023102"/>
    </source>
</evidence>
<gene>
    <name evidence="6 8" type="primary">hisB</name>
    <name evidence="8" type="ORF">H8698_12345</name>
</gene>
<dbReference type="HAMAP" id="MF_00076">
    <property type="entry name" value="HisB"/>
    <property type="match status" value="1"/>
</dbReference>
<comment type="pathway">
    <text evidence="1 6 7">Amino-acid biosynthesis; L-histidine biosynthesis; L-histidine from 5-phospho-alpha-D-ribose 1-diphosphate: step 6/9.</text>
</comment>
<dbReference type="GO" id="GO:0000105">
    <property type="term" value="P:L-histidine biosynthetic process"/>
    <property type="evidence" value="ECO:0007669"/>
    <property type="project" value="UniProtKB-UniRule"/>
</dbReference>
<dbReference type="Proteomes" id="UP000611762">
    <property type="component" value="Unassembled WGS sequence"/>
</dbReference>
<evidence type="ECO:0000256" key="5">
    <source>
        <dbReference type="ARBA" id="ARBA00023239"/>
    </source>
</evidence>
<dbReference type="Pfam" id="PF00475">
    <property type="entry name" value="IGPD"/>
    <property type="match status" value="1"/>
</dbReference>
<keyword evidence="5 6" id="KW-0456">Lyase</keyword>
<dbReference type="PANTHER" id="PTHR23133:SF2">
    <property type="entry name" value="IMIDAZOLEGLYCEROL-PHOSPHATE DEHYDRATASE"/>
    <property type="match status" value="1"/>
</dbReference>
<dbReference type="EMBL" id="JACRSU010000005">
    <property type="protein sequence ID" value="MBC8541769.1"/>
    <property type="molecule type" value="Genomic_DNA"/>
</dbReference>
<organism evidence="8 9">
    <name type="scientific">Congzhengia minquanensis</name>
    <dbReference type="NCBI Taxonomy" id="2763657"/>
    <lineage>
        <taxon>Bacteria</taxon>
        <taxon>Bacillati</taxon>
        <taxon>Bacillota</taxon>
        <taxon>Clostridia</taxon>
        <taxon>Eubacteriales</taxon>
        <taxon>Oscillospiraceae</taxon>
        <taxon>Congzhengia</taxon>
    </lineage>
</organism>
<evidence type="ECO:0000313" key="9">
    <source>
        <dbReference type="Proteomes" id="UP000611762"/>
    </source>
</evidence>
<dbReference type="FunFam" id="3.30.230.40:FF:000003">
    <property type="entry name" value="Imidazoleglycerol-phosphate dehydratase HisB"/>
    <property type="match status" value="1"/>
</dbReference>
<dbReference type="CDD" id="cd07914">
    <property type="entry name" value="IGPD"/>
    <property type="match status" value="1"/>
</dbReference>
<evidence type="ECO:0000256" key="6">
    <source>
        <dbReference type="HAMAP-Rule" id="MF_00076"/>
    </source>
</evidence>
<sequence>MRTAKIERATAETDISLSLNLDGTGKCEIQSGCGFLDHCLTLFAKHSGFDVTLACKGDTYVDFHHTVEDVGICLGEAFSAAIGDMRGICRYGHMLLPMDEALILCAADVSGRGVLCFDLDIPASKVGDFDTELTEEFFLGFIRKSNITLHVKQLSGKNSHHIIEGSFKAFARALRMAVAIDEKNKDEIPSTKGVLI</sequence>
<evidence type="ECO:0000313" key="8">
    <source>
        <dbReference type="EMBL" id="MBC8541769.1"/>
    </source>
</evidence>
<evidence type="ECO:0000256" key="3">
    <source>
        <dbReference type="ARBA" id="ARBA00022605"/>
    </source>
</evidence>
<keyword evidence="9" id="KW-1185">Reference proteome</keyword>